<dbReference type="RefSeq" id="WP_006565716.1">
    <property type="nucleotide sequence ID" value="NZ_BAABZP010000001.1"/>
</dbReference>
<keyword evidence="3" id="KW-0012">Acyltransferase</keyword>
<dbReference type="PANTHER" id="PTHR43300">
    <property type="entry name" value="ACETYLTRANSFERASE"/>
    <property type="match status" value="1"/>
</dbReference>
<dbReference type="InterPro" id="IPR001451">
    <property type="entry name" value="Hexapep"/>
</dbReference>
<dbReference type="InterPro" id="IPR050179">
    <property type="entry name" value="Trans_hexapeptide_repeat"/>
</dbReference>
<dbReference type="SUPFAM" id="SSF51161">
    <property type="entry name" value="Trimeric LpxA-like enzymes"/>
    <property type="match status" value="1"/>
</dbReference>
<keyword evidence="2" id="KW-0677">Repeat</keyword>
<name>A0A6N2R148_9FIRM</name>
<dbReference type="PROSITE" id="PS00101">
    <property type="entry name" value="HEXAPEP_TRANSFERASES"/>
    <property type="match status" value="1"/>
</dbReference>
<dbReference type="AlphaFoldDB" id="A0A6N2R148"/>
<dbReference type="EMBL" id="CACRSQ010000002">
    <property type="protein sequence ID" value="VYS74703.1"/>
    <property type="molecule type" value="Genomic_DNA"/>
</dbReference>
<dbReference type="GO" id="GO:0016746">
    <property type="term" value="F:acyltransferase activity"/>
    <property type="evidence" value="ECO:0007669"/>
    <property type="project" value="UniProtKB-KW"/>
</dbReference>
<accession>A0A6N2R148</accession>
<gene>
    <name evidence="3" type="primary">vat_1</name>
    <name evidence="3" type="ORF">ACLFYP115_00197</name>
</gene>
<organism evidence="3">
    <name type="scientific">Anaerostipes caccae</name>
    <dbReference type="NCBI Taxonomy" id="105841"/>
    <lineage>
        <taxon>Bacteria</taxon>
        <taxon>Bacillati</taxon>
        <taxon>Bacillota</taxon>
        <taxon>Clostridia</taxon>
        <taxon>Lachnospirales</taxon>
        <taxon>Lachnospiraceae</taxon>
        <taxon>Anaerostipes</taxon>
    </lineage>
</organism>
<dbReference type="InterPro" id="IPR011004">
    <property type="entry name" value="Trimer_LpxA-like_sf"/>
</dbReference>
<dbReference type="Pfam" id="PF00132">
    <property type="entry name" value="Hexapep"/>
    <property type="match status" value="1"/>
</dbReference>
<reference evidence="3" key="1">
    <citation type="submission" date="2019-11" db="EMBL/GenBank/DDBJ databases">
        <authorList>
            <person name="Feng L."/>
        </authorList>
    </citation>
    <scope>NUCLEOTIDE SEQUENCE</scope>
    <source>
        <strain evidence="3">AcaccaeLFYP115</strain>
    </source>
</reference>
<evidence type="ECO:0000313" key="3">
    <source>
        <dbReference type="EMBL" id="VYS74703.1"/>
    </source>
</evidence>
<sequence length="209" mass="23778">MFVSILNRLKLIQFRKTWRKYNSHNTTIAANQFDVGAVCVGKNTYGAIRVLNWGKDEHLKIGNYCSIAQEVMFILNADHFTQNISTFPFKVKCLGQQREGISKGDIIIDDDVWIGYRVIIMSGVHVGQGAIIAAGAVVTKDIPPYAIVGGVPAKIIKFRFSKNIIEKLLEIDYKKINDGFINRNIRHFYETIENVEQLSWLDTEEILKN</sequence>
<evidence type="ECO:0000256" key="2">
    <source>
        <dbReference type="ARBA" id="ARBA00022737"/>
    </source>
</evidence>
<evidence type="ECO:0000256" key="1">
    <source>
        <dbReference type="ARBA" id="ARBA00022679"/>
    </source>
</evidence>
<dbReference type="InterPro" id="IPR018357">
    <property type="entry name" value="Hexapep_transf_CS"/>
</dbReference>
<protein>
    <submittedName>
        <fullName evidence="3">Virginiamycin A acetyltransferase</fullName>
        <ecNumber evidence="3">2.3.1.-</ecNumber>
    </submittedName>
</protein>
<proteinExistence type="predicted"/>
<dbReference type="EC" id="2.3.1.-" evidence="3"/>
<dbReference type="Gene3D" id="2.160.10.10">
    <property type="entry name" value="Hexapeptide repeat proteins"/>
    <property type="match status" value="1"/>
</dbReference>
<dbReference type="PANTHER" id="PTHR43300:SF11">
    <property type="entry name" value="ACETYLTRANSFERASE RV3034C-RELATED"/>
    <property type="match status" value="1"/>
</dbReference>
<dbReference type="CDD" id="cd03349">
    <property type="entry name" value="LbH_XAT"/>
    <property type="match status" value="1"/>
</dbReference>
<keyword evidence="1 3" id="KW-0808">Transferase</keyword>